<gene>
    <name evidence="6" type="ORF">ACFFNX_35425</name>
</gene>
<dbReference type="CDD" id="cd07101">
    <property type="entry name" value="ALDH_SSADH2_GabD2"/>
    <property type="match status" value="1"/>
</dbReference>
<dbReference type="InterPro" id="IPR016162">
    <property type="entry name" value="Ald_DH_N"/>
</dbReference>
<evidence type="ECO:0000259" key="5">
    <source>
        <dbReference type="Pfam" id="PF00171"/>
    </source>
</evidence>
<dbReference type="EMBL" id="JBHLZP010000385">
    <property type="protein sequence ID" value="MFB9837477.1"/>
    <property type="molecule type" value="Genomic_DNA"/>
</dbReference>
<feature type="domain" description="Aldehyde dehydrogenase" evidence="5">
    <location>
        <begin position="47"/>
        <end position="501"/>
    </location>
</feature>
<dbReference type="InterPro" id="IPR029510">
    <property type="entry name" value="Ald_DH_CS_GLU"/>
</dbReference>
<dbReference type="PANTHER" id="PTHR11699">
    <property type="entry name" value="ALDEHYDE DEHYDROGENASE-RELATED"/>
    <property type="match status" value="1"/>
</dbReference>
<comment type="caution">
    <text evidence="6">The sequence shown here is derived from an EMBL/GenBank/DDBJ whole genome shotgun (WGS) entry which is preliminary data.</text>
</comment>
<comment type="similarity">
    <text evidence="3">Belongs to the aldehyde dehydrogenase family.</text>
</comment>
<dbReference type="RefSeq" id="WP_378210309.1">
    <property type="nucleotide sequence ID" value="NZ_JBHLZP010000385.1"/>
</dbReference>
<evidence type="ECO:0000256" key="3">
    <source>
        <dbReference type="RuleBase" id="RU003345"/>
    </source>
</evidence>
<evidence type="ECO:0000256" key="2">
    <source>
        <dbReference type="PROSITE-ProRule" id="PRU10007"/>
    </source>
</evidence>
<dbReference type="Gene3D" id="3.40.605.10">
    <property type="entry name" value="Aldehyde Dehydrogenase, Chain A, domain 1"/>
    <property type="match status" value="1"/>
</dbReference>
<name>A0ABV5YQY5_9ACTN</name>
<protein>
    <submittedName>
        <fullName evidence="6">Succinic semialdehyde dehydrogenase</fullName>
        <ecNumber evidence="6">1.2.1.79</ecNumber>
    </submittedName>
</protein>
<reference evidence="6 7" key="1">
    <citation type="submission" date="2024-09" db="EMBL/GenBank/DDBJ databases">
        <authorList>
            <person name="Sun Q."/>
            <person name="Mori K."/>
        </authorList>
    </citation>
    <scope>NUCLEOTIDE SEQUENCE [LARGE SCALE GENOMIC DNA]</scope>
    <source>
        <strain evidence="6 7">TBRC 0563</strain>
    </source>
</reference>
<dbReference type="EC" id="1.2.1.79" evidence="6"/>
<feature type="region of interest" description="Disordered" evidence="4">
    <location>
        <begin position="1"/>
        <end position="28"/>
    </location>
</feature>
<evidence type="ECO:0000256" key="1">
    <source>
        <dbReference type="ARBA" id="ARBA00023002"/>
    </source>
</evidence>
<evidence type="ECO:0000313" key="7">
    <source>
        <dbReference type="Proteomes" id="UP001589627"/>
    </source>
</evidence>
<keyword evidence="7" id="KW-1185">Reference proteome</keyword>
<dbReference type="NCBIfam" id="NF006916">
    <property type="entry name" value="PRK09407.1"/>
    <property type="match status" value="1"/>
</dbReference>
<feature type="active site" evidence="2">
    <location>
        <position position="276"/>
    </location>
</feature>
<evidence type="ECO:0000313" key="6">
    <source>
        <dbReference type="EMBL" id="MFB9837477.1"/>
    </source>
</evidence>
<keyword evidence="1 3" id="KW-0560">Oxidoreductase</keyword>
<sequence length="537" mass="58030">MSATAESPAEASDAGPGEPPAVTIEVTAPPVPDGLERLAARVVSGGRTTTVRTPFTGEPLAELPISGPDDVATAYERARAAQREWARRSPAERAAPFIRFHDAVLDRREEILDILQLETGKARRHAFEEVMDAAGCTLYHARHAPGLLRPHHRQGLLPLATRTIEIRHPKGVVGLISPWNYPLALSVPDAVPALLAGNAIVHKPDTQTALTALWAIDLLVECGMPPEIWQVVVGDPAEIGESLVGAADYVAFTGSTRGGRAIAEQAAKRLIGYSLELGGKNPMIVLDDADLETAAQGAVRACFANAGQLCISIERLYVHEKIFDRFAERFAHRVRNMRLGAGYDADMGSLTSQRQLDTVIRHVEEAVEKGAKVLAGGRPRPEAGPYFFEPTVLTGVEKDMELCRSETFGPVVSLYPFGDDDEAVELANDSAYGLNASIWSGDVGRARRLAVRVKAGTVNINEGYASAYASYDAPMGGMKDSGVGRRHGAEGLLKYTEAQTVASQHWLGFEPVMGMPYEKYAALLSRGLKTMKRLRLR</sequence>
<organism evidence="6 7">
    <name type="scientific">Actinoallomurus acaciae</name>
    <dbReference type="NCBI Taxonomy" id="502577"/>
    <lineage>
        <taxon>Bacteria</taxon>
        <taxon>Bacillati</taxon>
        <taxon>Actinomycetota</taxon>
        <taxon>Actinomycetes</taxon>
        <taxon>Streptosporangiales</taxon>
        <taxon>Thermomonosporaceae</taxon>
        <taxon>Actinoallomurus</taxon>
    </lineage>
</organism>
<dbReference type="GO" id="GO:0036243">
    <property type="term" value="F:succinate-semialdehyde dehydrogenase (NADP+) activity"/>
    <property type="evidence" value="ECO:0007669"/>
    <property type="project" value="UniProtKB-EC"/>
</dbReference>
<proteinExistence type="inferred from homology"/>
<dbReference type="InterPro" id="IPR015590">
    <property type="entry name" value="Aldehyde_DH_dom"/>
</dbReference>
<dbReference type="Pfam" id="PF00171">
    <property type="entry name" value="Aldedh"/>
    <property type="match status" value="1"/>
</dbReference>
<dbReference type="Proteomes" id="UP001589627">
    <property type="component" value="Unassembled WGS sequence"/>
</dbReference>
<dbReference type="SUPFAM" id="SSF53720">
    <property type="entry name" value="ALDH-like"/>
    <property type="match status" value="1"/>
</dbReference>
<dbReference type="Gene3D" id="3.40.309.10">
    <property type="entry name" value="Aldehyde Dehydrogenase, Chain A, domain 2"/>
    <property type="match status" value="1"/>
</dbReference>
<accession>A0ABV5YQY5</accession>
<dbReference type="InterPro" id="IPR016161">
    <property type="entry name" value="Ald_DH/histidinol_DH"/>
</dbReference>
<evidence type="ECO:0000256" key="4">
    <source>
        <dbReference type="SAM" id="MobiDB-lite"/>
    </source>
</evidence>
<dbReference type="PROSITE" id="PS00687">
    <property type="entry name" value="ALDEHYDE_DEHYDR_GLU"/>
    <property type="match status" value="1"/>
</dbReference>
<dbReference type="InterPro" id="IPR016163">
    <property type="entry name" value="Ald_DH_C"/>
</dbReference>